<dbReference type="RefSeq" id="WP_274993696.1">
    <property type="nucleotide sequence ID" value="NZ_JAJQQP010000005.1"/>
</dbReference>
<dbReference type="InterPro" id="IPR007627">
    <property type="entry name" value="RNA_pol_sigma70_r2"/>
</dbReference>
<evidence type="ECO:0000313" key="8">
    <source>
        <dbReference type="EMBL" id="MDR7384868.1"/>
    </source>
</evidence>
<dbReference type="Gene3D" id="1.10.1740.10">
    <property type="match status" value="1"/>
</dbReference>
<evidence type="ECO:0000259" key="6">
    <source>
        <dbReference type="Pfam" id="PF04542"/>
    </source>
</evidence>
<comment type="caution">
    <text evidence="8">The sequence shown here is derived from an EMBL/GenBank/DDBJ whole genome shotgun (WGS) entry which is preliminary data.</text>
</comment>
<gene>
    <name evidence="8" type="ORF">J2S48_004383</name>
</gene>
<dbReference type="InterPro" id="IPR014284">
    <property type="entry name" value="RNA_pol_sigma-70_dom"/>
</dbReference>
<organism evidence="8 9">
    <name type="scientific">Promicromonospora iranensis</name>
    <dbReference type="NCBI Taxonomy" id="1105144"/>
    <lineage>
        <taxon>Bacteria</taxon>
        <taxon>Bacillati</taxon>
        <taxon>Actinomycetota</taxon>
        <taxon>Actinomycetes</taxon>
        <taxon>Micrococcales</taxon>
        <taxon>Promicromonosporaceae</taxon>
        <taxon>Promicromonospora</taxon>
    </lineage>
</organism>
<dbReference type="InterPro" id="IPR014325">
    <property type="entry name" value="RNA_pol_sigma-E_actinobac"/>
</dbReference>
<keyword evidence="2" id="KW-0805">Transcription regulation</keyword>
<accession>A0ABU2CU61</accession>
<dbReference type="Pfam" id="PF08281">
    <property type="entry name" value="Sigma70_r4_2"/>
    <property type="match status" value="1"/>
</dbReference>
<evidence type="ECO:0000313" key="9">
    <source>
        <dbReference type="Proteomes" id="UP001183585"/>
    </source>
</evidence>
<dbReference type="InterPro" id="IPR013325">
    <property type="entry name" value="RNA_pol_sigma_r2"/>
</dbReference>
<feature type="domain" description="RNA polymerase sigma-70 region 2" evidence="6">
    <location>
        <begin position="27"/>
        <end position="92"/>
    </location>
</feature>
<protein>
    <submittedName>
        <fullName evidence="8">RNA polymerase sigma-70 factor (Sigma-E family)</fullName>
    </submittedName>
</protein>
<dbReference type="SUPFAM" id="SSF88946">
    <property type="entry name" value="Sigma2 domain of RNA polymerase sigma factors"/>
    <property type="match status" value="1"/>
</dbReference>
<dbReference type="Pfam" id="PF04542">
    <property type="entry name" value="Sigma70_r2"/>
    <property type="match status" value="1"/>
</dbReference>
<dbReference type="EMBL" id="JAVDYE010000001">
    <property type="protein sequence ID" value="MDR7384868.1"/>
    <property type="molecule type" value="Genomic_DNA"/>
</dbReference>
<dbReference type="InterPro" id="IPR013249">
    <property type="entry name" value="RNA_pol_sigma70_r4_t2"/>
</dbReference>
<keyword evidence="9" id="KW-1185">Reference proteome</keyword>
<keyword evidence="5" id="KW-0804">Transcription</keyword>
<dbReference type="Proteomes" id="UP001183585">
    <property type="component" value="Unassembled WGS sequence"/>
</dbReference>
<dbReference type="InterPro" id="IPR013324">
    <property type="entry name" value="RNA_pol_sigma_r3/r4-like"/>
</dbReference>
<proteinExistence type="inferred from homology"/>
<dbReference type="InterPro" id="IPR036388">
    <property type="entry name" value="WH-like_DNA-bd_sf"/>
</dbReference>
<sequence length="617" mass="65274">MSIDTEETDRATVHVARSRDDDFVAFVETAGPYLYRTAYLLAGDRYRAEDLVQTAFERTYRVWDRVRDREPRAYARRILVNQRIDTWRHIRREVLPGDDHIPVRAAMDGSGEVALRDALVRALARLAPQQRRVVVLRHLLDLSEADVAAELGRSVGTVKATNARALERLRGLVAGADLEVVDAPVVDADAVLRGSRAALRRRRVAQGATSGVAALLLVWFLLGPVRVPGLGEVALPGSEWFREVTGIERLLEDQEPAPGLTAAPTVPAVEVEPLPETFAVPGDDTSTATLAEDGSYFMVKTFPGSGEPGTPEAAGTSVVDLVEIQEDGIAHAGEYMGSGTVDGRDAVILAAVRQGDRLAWAESPVVDGGDPAVWAIRVSEGAAAPVTVVEHRAAARSADDELLGDPWVGLTAGRVVWLTTAAGPGGDQVRTLSAKDAGGVGAEQVVATAVRTFATHDDEVLTTAVARGSDGGTRHVITSFRDDGRTEVVRRAPAGGGEGSGWGGELAASDTVVAWNDGATVHVLDRGTGRERTFEPGTPRGVVTSIDVAGGDVVWSTAHDDGNTAYLAADALGDGRPEVLAQGEGLVSVAIAGDLVAWRVEAADTGTAVLHRARFER</sequence>
<keyword evidence="3" id="KW-0731">Sigma factor</keyword>
<dbReference type="InterPro" id="IPR039425">
    <property type="entry name" value="RNA_pol_sigma-70-like"/>
</dbReference>
<dbReference type="PANTHER" id="PTHR43133">
    <property type="entry name" value="RNA POLYMERASE ECF-TYPE SIGMA FACTO"/>
    <property type="match status" value="1"/>
</dbReference>
<evidence type="ECO:0000256" key="1">
    <source>
        <dbReference type="ARBA" id="ARBA00010641"/>
    </source>
</evidence>
<dbReference type="PANTHER" id="PTHR43133:SF50">
    <property type="entry name" value="ECF RNA POLYMERASE SIGMA FACTOR SIGM"/>
    <property type="match status" value="1"/>
</dbReference>
<name>A0ABU2CU61_9MICO</name>
<evidence type="ECO:0000259" key="7">
    <source>
        <dbReference type="Pfam" id="PF08281"/>
    </source>
</evidence>
<evidence type="ECO:0000256" key="3">
    <source>
        <dbReference type="ARBA" id="ARBA00023082"/>
    </source>
</evidence>
<keyword evidence="4" id="KW-0238">DNA-binding</keyword>
<feature type="domain" description="RNA polymerase sigma factor 70 region 4 type 2" evidence="7">
    <location>
        <begin position="117"/>
        <end position="169"/>
    </location>
</feature>
<dbReference type="SUPFAM" id="SSF88659">
    <property type="entry name" value="Sigma3 and sigma4 domains of RNA polymerase sigma factors"/>
    <property type="match status" value="1"/>
</dbReference>
<dbReference type="Gene3D" id="1.10.10.10">
    <property type="entry name" value="Winged helix-like DNA-binding domain superfamily/Winged helix DNA-binding domain"/>
    <property type="match status" value="1"/>
</dbReference>
<evidence type="ECO:0000256" key="4">
    <source>
        <dbReference type="ARBA" id="ARBA00023125"/>
    </source>
</evidence>
<dbReference type="CDD" id="cd06171">
    <property type="entry name" value="Sigma70_r4"/>
    <property type="match status" value="1"/>
</dbReference>
<dbReference type="NCBIfam" id="TIGR02937">
    <property type="entry name" value="sigma70-ECF"/>
    <property type="match status" value="1"/>
</dbReference>
<evidence type="ECO:0000256" key="2">
    <source>
        <dbReference type="ARBA" id="ARBA00023015"/>
    </source>
</evidence>
<reference evidence="8 9" key="1">
    <citation type="submission" date="2023-07" db="EMBL/GenBank/DDBJ databases">
        <title>Sequencing the genomes of 1000 actinobacteria strains.</title>
        <authorList>
            <person name="Klenk H.-P."/>
        </authorList>
    </citation>
    <scope>NUCLEOTIDE SEQUENCE [LARGE SCALE GENOMIC DNA]</scope>
    <source>
        <strain evidence="8 9">DSM 45554</strain>
    </source>
</reference>
<dbReference type="NCBIfam" id="TIGR02983">
    <property type="entry name" value="SigE-fam_strep"/>
    <property type="match status" value="1"/>
</dbReference>
<comment type="similarity">
    <text evidence="1">Belongs to the sigma-70 factor family. ECF subfamily.</text>
</comment>
<evidence type="ECO:0000256" key="5">
    <source>
        <dbReference type="ARBA" id="ARBA00023163"/>
    </source>
</evidence>